<accession>A0A0S3UJF4</accession>
<dbReference type="EMBL" id="AP014597">
    <property type="protein sequence ID" value="BAU17635.1"/>
    <property type="molecule type" value="Genomic_DNA"/>
</dbReference>
<evidence type="ECO:0000313" key="1">
    <source>
        <dbReference type="EMBL" id="BAU17635.1"/>
    </source>
</evidence>
<protein>
    <recommendedName>
        <fullName evidence="3">Permuted papain-like amidase YaeF/Yiix C92 family enzyme</fullName>
    </recommendedName>
</protein>
<evidence type="ECO:0000313" key="2">
    <source>
        <dbReference type="Proteomes" id="UP000217431"/>
    </source>
</evidence>
<proteinExistence type="predicted"/>
<dbReference type="AlphaFoldDB" id="A0A0S3UJF4"/>
<dbReference type="InterPro" id="IPR038765">
    <property type="entry name" value="Papain-like_cys_pep_sf"/>
</dbReference>
<dbReference type="PROSITE" id="PS51257">
    <property type="entry name" value="PROKAR_LIPOPROTEIN"/>
    <property type="match status" value="1"/>
</dbReference>
<dbReference type="RefSeq" id="WP_232510327.1">
    <property type="nucleotide sequence ID" value="NZ_AP014597.1"/>
</dbReference>
<gene>
    <name evidence="1" type="ORF">PIOMA14_I_1127</name>
</gene>
<name>A0A0S3UJF4_PREIN</name>
<dbReference type="SUPFAM" id="SSF54001">
    <property type="entry name" value="Cysteine proteinases"/>
    <property type="match status" value="1"/>
</dbReference>
<dbReference type="InterPro" id="IPR024453">
    <property type="entry name" value="Peptidase_C92"/>
</dbReference>
<reference evidence="1 2" key="1">
    <citation type="journal article" date="2016" name="DNA Res.">
        <title>The complete genome sequencing of Prevotella intermedia strain OMA14 and a subsequent fine-scale, intra-species genomic comparison reveal an unusual amplification of conjugative and mobile transposons and identify a novel Prevotella-lineage-specific repeat.</title>
        <authorList>
            <person name="Naito M."/>
            <person name="Ogura Y."/>
            <person name="Itoh T."/>
            <person name="Shoji M."/>
            <person name="Okamoto M."/>
            <person name="Hayashi T."/>
            <person name="Nakayama K."/>
        </authorList>
    </citation>
    <scope>NUCLEOTIDE SEQUENCE [LARGE SCALE GENOMIC DNA]</scope>
    <source>
        <strain evidence="1 2">OMA14</strain>
    </source>
</reference>
<dbReference type="Gene3D" id="3.90.1720.10">
    <property type="entry name" value="endopeptidase domain like (from Nostoc punctiforme)"/>
    <property type="match status" value="1"/>
</dbReference>
<evidence type="ECO:0008006" key="3">
    <source>
        <dbReference type="Google" id="ProtNLM"/>
    </source>
</evidence>
<dbReference type="Pfam" id="PF05708">
    <property type="entry name" value="Peptidase_C92"/>
    <property type="match status" value="1"/>
</dbReference>
<organism evidence="1 2">
    <name type="scientific">Prevotella intermedia</name>
    <dbReference type="NCBI Taxonomy" id="28131"/>
    <lineage>
        <taxon>Bacteria</taxon>
        <taxon>Pseudomonadati</taxon>
        <taxon>Bacteroidota</taxon>
        <taxon>Bacteroidia</taxon>
        <taxon>Bacteroidales</taxon>
        <taxon>Prevotellaceae</taxon>
        <taxon>Prevotella</taxon>
    </lineage>
</organism>
<sequence length="203" mass="23013">MRMKYKLFAVLSATVFLFTSCYRQHEKKLLAAYIDTMSLRNGDLIFREGRSVESTFVTTLDSSNYSHVGLLCKYDGAWKVVHAVPGESDNNVDTVKSEPISAFLQPDRCANIKIVRVSCESHIAQKAVQYALKKVGIPFDDDFNMADTTKFYCTELVWKAYLHAGIDISEDRRHNVNVFSFHKPCLLPSDVMMGNTIINTKPE</sequence>
<dbReference type="Proteomes" id="UP000217431">
    <property type="component" value="Chromosome I"/>
</dbReference>